<gene>
    <name evidence="2" type="ORF">DSM25559_0382</name>
</gene>
<evidence type="ECO:0000256" key="1">
    <source>
        <dbReference type="SAM" id="Phobius"/>
    </source>
</evidence>
<dbReference type="AlphaFoldDB" id="A0A1R3TGU6"/>
<evidence type="ECO:0000313" key="2">
    <source>
        <dbReference type="EMBL" id="SCX04014.1"/>
    </source>
</evidence>
<sequence length="36" mass="4266">MSTKTNIFLFKDVILLSLTTDVFNWFLAPYEAHLYL</sequence>
<dbReference type="EMBL" id="FMUE01000001">
    <property type="protein sequence ID" value="SCX04014.1"/>
    <property type="molecule type" value="Genomic_DNA"/>
</dbReference>
<accession>A0A1R3TGU6</accession>
<keyword evidence="1" id="KW-0812">Transmembrane</keyword>
<reference evidence="3" key="1">
    <citation type="submission" date="2016-10" db="EMBL/GenBank/DDBJ databases">
        <authorList>
            <person name="Wibberg D."/>
        </authorList>
    </citation>
    <scope>NUCLEOTIDE SEQUENCE [LARGE SCALE GENOMIC DNA]</scope>
</reference>
<protein>
    <submittedName>
        <fullName evidence="2">Uncharacterized protein</fullName>
    </submittedName>
</protein>
<keyword evidence="1" id="KW-0472">Membrane</keyword>
<keyword evidence="1" id="KW-1133">Transmembrane helix</keyword>
<feature type="transmembrane region" description="Helical" evidence="1">
    <location>
        <begin position="7"/>
        <end position="27"/>
    </location>
</feature>
<dbReference type="Proteomes" id="UP000187891">
    <property type="component" value="Unassembled WGS sequence"/>
</dbReference>
<evidence type="ECO:0000313" key="3">
    <source>
        <dbReference type="Proteomes" id="UP000187891"/>
    </source>
</evidence>
<name>A0A1R3TGU6_9HYPH</name>
<proteinExistence type="predicted"/>
<organism evidence="2 3">
    <name type="scientific">Agrobacterium rosae</name>
    <dbReference type="NCBI Taxonomy" id="1972867"/>
    <lineage>
        <taxon>Bacteria</taxon>
        <taxon>Pseudomonadati</taxon>
        <taxon>Pseudomonadota</taxon>
        <taxon>Alphaproteobacteria</taxon>
        <taxon>Hyphomicrobiales</taxon>
        <taxon>Rhizobiaceae</taxon>
        <taxon>Rhizobium/Agrobacterium group</taxon>
        <taxon>Agrobacterium</taxon>
    </lineage>
</organism>